<keyword evidence="4" id="KW-1185">Reference proteome</keyword>
<reference evidence="3" key="1">
    <citation type="submission" date="2021-10" db="EMBL/GenBank/DDBJ databases">
        <title>Tropical sea cucumber genome reveals ecological adaptation and Cuvierian tubules defense mechanism.</title>
        <authorList>
            <person name="Chen T."/>
        </authorList>
    </citation>
    <scope>NUCLEOTIDE SEQUENCE</scope>
    <source>
        <strain evidence="3">Nanhai2018</strain>
        <tissue evidence="3">Muscle</tissue>
    </source>
</reference>
<keyword evidence="1" id="KW-0812">Transmembrane</keyword>
<evidence type="ECO:0000313" key="4">
    <source>
        <dbReference type="Proteomes" id="UP001152320"/>
    </source>
</evidence>
<keyword evidence="1" id="KW-0472">Membrane</keyword>
<evidence type="ECO:0000259" key="2">
    <source>
        <dbReference type="Pfam" id="PF07699"/>
    </source>
</evidence>
<dbReference type="Proteomes" id="UP001152320">
    <property type="component" value="Chromosome 11"/>
</dbReference>
<feature type="domain" description="Tyrosine-protein kinase ephrin type A/B receptor-like" evidence="2">
    <location>
        <begin position="104"/>
        <end position="151"/>
    </location>
</feature>
<dbReference type="AlphaFoldDB" id="A0A9Q1BWD9"/>
<organism evidence="3 4">
    <name type="scientific">Holothuria leucospilota</name>
    <name type="common">Black long sea cucumber</name>
    <name type="synonym">Mertensiothuria leucospilota</name>
    <dbReference type="NCBI Taxonomy" id="206669"/>
    <lineage>
        <taxon>Eukaryota</taxon>
        <taxon>Metazoa</taxon>
        <taxon>Echinodermata</taxon>
        <taxon>Eleutherozoa</taxon>
        <taxon>Echinozoa</taxon>
        <taxon>Holothuroidea</taxon>
        <taxon>Aspidochirotacea</taxon>
        <taxon>Aspidochirotida</taxon>
        <taxon>Holothuriidae</taxon>
        <taxon>Holothuria</taxon>
    </lineage>
</organism>
<dbReference type="PANTHER" id="PTHR11319:SF35">
    <property type="entry name" value="OUTER MEMBRANE PROTEIN PMPC-RELATED"/>
    <property type="match status" value="1"/>
</dbReference>
<feature type="transmembrane region" description="Helical" evidence="1">
    <location>
        <begin position="674"/>
        <end position="694"/>
    </location>
</feature>
<name>A0A9Q1BWD9_HOLLE</name>
<comment type="caution">
    <text evidence="3">The sequence shown here is derived from an EMBL/GenBank/DDBJ whole genome shotgun (WGS) entry which is preliminary data.</text>
</comment>
<keyword evidence="1" id="KW-1133">Transmembrane helix</keyword>
<feature type="transmembrane region" description="Helical" evidence="1">
    <location>
        <begin position="408"/>
        <end position="429"/>
    </location>
</feature>
<dbReference type="OrthoDB" id="5950997at2759"/>
<feature type="transmembrane region" description="Helical" evidence="1">
    <location>
        <begin position="650"/>
        <end position="668"/>
    </location>
</feature>
<dbReference type="SMART" id="SM01411">
    <property type="entry name" value="Ephrin_rec_like"/>
    <property type="match status" value="2"/>
</dbReference>
<sequence>MKWTERDLPPSFTLFILIFTRQYVGFSSCTNISNITLSAITLNGIYGLSRSCVKSEFPPRVILNVKLKESVRLTLIEDGFSCTVKASTTECRPCRPGTIGDRINGCIPCPRGDNFTIFSGYYQDDFGRLECKKCKNGTYVRYNGSKSLQECEVCPGGTDLLRFAGHRACFCKEGYARSKLFGPCFPCLDNGLNCSDDYKFLITGYYWNWSFPGAKLDIYKSFVMQLINDSRSHNDTTYEYPYRIPKVYKCPREASCVNRDSFRAEEIIGNCEEGYRGWLCTKCQSRFYSILNICLPCPRVVWIIIETICIICVCVALYVFILLQSKKDKNNQPQERSLYDKISSQLKIVLGFYQVVGELFESLHDVNWTGPLQFVGEIISLMKVNILRAIIRPHCYYEKFKINVKAQLIIGLCFPITLIILLLFCYNMWKIYLKYRLCNYIDRRIDKLQKLKERILTYALLLLFITYPPTCDVIFKLYPGACKTFYLYDNDTTVNITLLRSDFDLDCKTLKSYQLLAYIATGVYVLSFPCLLLILLCKYCKRGAMFAFTEKISEDSEQQPQSTLDKDGIVNKNGFNHSIPVWIKFLCENYRPQFWYWEIIELARKVTQTVLVTLLGWEDPLTKMLTIGISVLFLTLHAKLSPMTSRFEQRLQMFSLTAIFINVLIASVPTPESYQALLSTFLVIMNMVMILVIAGKVRYALLSVDVINVK</sequence>
<protein>
    <recommendedName>
        <fullName evidence="2">Tyrosine-protein kinase ephrin type A/B receptor-like domain-containing protein</fullName>
    </recommendedName>
</protein>
<feature type="transmembrane region" description="Helical" evidence="1">
    <location>
        <begin position="455"/>
        <end position="475"/>
    </location>
</feature>
<feature type="transmembrane region" description="Helical" evidence="1">
    <location>
        <begin position="515"/>
        <end position="536"/>
    </location>
</feature>
<dbReference type="InterPro" id="IPR011641">
    <property type="entry name" value="Tyr-kin_ephrin_A/B_rcpt-like"/>
</dbReference>
<dbReference type="SUPFAM" id="SSF57184">
    <property type="entry name" value="Growth factor receptor domain"/>
    <property type="match status" value="1"/>
</dbReference>
<dbReference type="Pfam" id="PF07699">
    <property type="entry name" value="Ephrin_rec_like"/>
    <property type="match status" value="1"/>
</dbReference>
<accession>A0A9Q1BWD9</accession>
<dbReference type="InterPro" id="IPR009030">
    <property type="entry name" value="Growth_fac_rcpt_cys_sf"/>
</dbReference>
<dbReference type="PANTHER" id="PTHR11319">
    <property type="entry name" value="G PROTEIN-COUPLED RECEPTOR-RELATED"/>
    <property type="match status" value="1"/>
</dbReference>
<evidence type="ECO:0000256" key="1">
    <source>
        <dbReference type="SAM" id="Phobius"/>
    </source>
</evidence>
<dbReference type="EMBL" id="JAIZAY010000011">
    <property type="protein sequence ID" value="KAJ8034106.1"/>
    <property type="molecule type" value="Genomic_DNA"/>
</dbReference>
<feature type="transmembrane region" description="Helical" evidence="1">
    <location>
        <begin position="300"/>
        <end position="323"/>
    </location>
</feature>
<gene>
    <name evidence="3" type="ORF">HOLleu_24537</name>
</gene>
<proteinExistence type="predicted"/>
<evidence type="ECO:0000313" key="3">
    <source>
        <dbReference type="EMBL" id="KAJ8034106.1"/>
    </source>
</evidence>